<reference evidence="11 12" key="1">
    <citation type="submission" date="2018-11" db="EMBL/GenBank/DDBJ databases">
        <title>Rhodococcus spongicola sp. nov. and Rhodococcus xishaensis sp. nov. from marine sponges.</title>
        <authorList>
            <person name="Li L."/>
            <person name="Lin H.W."/>
        </authorList>
    </citation>
    <scope>NUCLEOTIDE SEQUENCE [LARGE SCALE GENOMIC DNA]</scope>
    <source>
        <strain evidence="11 12">LHW50502</strain>
    </source>
</reference>
<evidence type="ECO:0000256" key="7">
    <source>
        <dbReference type="ARBA" id="ARBA00047942"/>
    </source>
</evidence>
<evidence type="ECO:0000256" key="4">
    <source>
        <dbReference type="ARBA" id="ARBA00022679"/>
    </source>
</evidence>
<dbReference type="SUPFAM" id="SSF53335">
    <property type="entry name" value="S-adenosyl-L-methionine-dependent methyltransferases"/>
    <property type="match status" value="1"/>
</dbReference>
<dbReference type="InterPro" id="IPR029063">
    <property type="entry name" value="SAM-dependent_MTases_sf"/>
</dbReference>
<keyword evidence="6" id="KW-0680">Restriction system</keyword>
<feature type="domain" description="N6 adenine-specific DNA methyltransferase N-terminal" evidence="10">
    <location>
        <begin position="6"/>
        <end position="136"/>
    </location>
</feature>
<dbReference type="PANTHER" id="PTHR42933:SF3">
    <property type="entry name" value="TYPE I RESTRICTION ENZYME MJAVIII METHYLASE SUBUNIT"/>
    <property type="match status" value="1"/>
</dbReference>
<dbReference type="GO" id="GO:0009307">
    <property type="term" value="P:DNA restriction-modification system"/>
    <property type="evidence" value="ECO:0007669"/>
    <property type="project" value="UniProtKB-KW"/>
</dbReference>
<dbReference type="InterPro" id="IPR003356">
    <property type="entry name" value="DNA_methylase_A-5"/>
</dbReference>
<evidence type="ECO:0000256" key="3">
    <source>
        <dbReference type="ARBA" id="ARBA00022603"/>
    </source>
</evidence>
<comment type="similarity">
    <text evidence="1">Belongs to the N(4)/N(6)-methyltransferase family.</text>
</comment>
<evidence type="ECO:0000256" key="2">
    <source>
        <dbReference type="ARBA" id="ARBA00011900"/>
    </source>
</evidence>
<evidence type="ECO:0000256" key="1">
    <source>
        <dbReference type="ARBA" id="ARBA00006594"/>
    </source>
</evidence>
<evidence type="ECO:0000313" key="11">
    <source>
        <dbReference type="EMBL" id="RVW02284.1"/>
    </source>
</evidence>
<dbReference type="RefSeq" id="WP_127947412.1">
    <property type="nucleotide sequence ID" value="NZ_RKLN01000004.1"/>
</dbReference>
<dbReference type="Pfam" id="PF12161">
    <property type="entry name" value="HsdM_N"/>
    <property type="match status" value="1"/>
</dbReference>
<dbReference type="EC" id="2.1.1.72" evidence="2"/>
<dbReference type="GO" id="GO:0032259">
    <property type="term" value="P:methylation"/>
    <property type="evidence" value="ECO:0007669"/>
    <property type="project" value="UniProtKB-KW"/>
</dbReference>
<protein>
    <recommendedName>
        <fullName evidence="2">site-specific DNA-methyltransferase (adenine-specific)</fullName>
        <ecNumber evidence="2">2.1.1.72</ecNumber>
    </recommendedName>
</protein>
<organism evidence="11 12">
    <name type="scientific">Rhodococcus spongiicola</name>
    <dbReference type="NCBI Taxonomy" id="2487352"/>
    <lineage>
        <taxon>Bacteria</taxon>
        <taxon>Bacillati</taxon>
        <taxon>Actinomycetota</taxon>
        <taxon>Actinomycetes</taxon>
        <taxon>Mycobacteriales</taxon>
        <taxon>Nocardiaceae</taxon>
        <taxon>Rhodococcus</taxon>
    </lineage>
</organism>
<keyword evidence="12" id="KW-1185">Reference proteome</keyword>
<sequence>MITGEIKSKVDAVGDAFWTGGISDPLEVMEQITYLLFIRRLDDEQTKALNQQNLLGVTVENKPFPDGNDEEGRPYDELRWSRIKNMSAEEAFDVVGQRVFPFIKSMRGDDSTYAQFMKDARLTIPNAGMLQRVIDRLDQVPMGDLDTKGDIIYEYLLAKIASADQNGQFRMPRDIIQLMVEMTAPKPGDTIVDPESGLPTTVRDTYEMVKRFDLMILRGQLAVHYCDDTLSTYRMPIQQIADGLLDEGLNIPKVKAKEALLREVAGDEWWQHVTLQMLEHARRELRSIVGLLYTDFEDTLDDVAEIDIVVCRHATDVERFKAKAWNYLRRRPDNLALEKLRNGKPLTPADLDSLEELLAGSGAGDSEDLERAVENAQGLGRFIRSLVGFDTQAATEAFEEFLHGKTATARQIDFVNLIILHLTRHGEMDPKLLFESPFTDHAPLGPSQVFGDEQAVRLVQVIRSINASVEPAEAATA</sequence>
<gene>
    <name evidence="11" type="ORF">EF834_11735</name>
</gene>
<comment type="catalytic activity">
    <reaction evidence="7">
        <text>a 2'-deoxyadenosine in DNA + S-adenosyl-L-methionine = an N(6)-methyl-2'-deoxyadenosine in DNA + S-adenosyl-L-homocysteine + H(+)</text>
        <dbReference type="Rhea" id="RHEA:15197"/>
        <dbReference type="Rhea" id="RHEA-COMP:12418"/>
        <dbReference type="Rhea" id="RHEA-COMP:12419"/>
        <dbReference type="ChEBI" id="CHEBI:15378"/>
        <dbReference type="ChEBI" id="CHEBI:57856"/>
        <dbReference type="ChEBI" id="CHEBI:59789"/>
        <dbReference type="ChEBI" id="CHEBI:90615"/>
        <dbReference type="ChEBI" id="CHEBI:90616"/>
        <dbReference type="EC" id="2.1.1.72"/>
    </reaction>
</comment>
<evidence type="ECO:0000259" key="9">
    <source>
        <dbReference type="Pfam" id="PF08463"/>
    </source>
</evidence>
<dbReference type="InterPro" id="IPR038333">
    <property type="entry name" value="T1MK-like_N_sf"/>
</dbReference>
<evidence type="ECO:0000259" key="8">
    <source>
        <dbReference type="Pfam" id="PF02384"/>
    </source>
</evidence>
<dbReference type="Proteomes" id="UP000284333">
    <property type="component" value="Unassembled WGS sequence"/>
</dbReference>
<evidence type="ECO:0000259" key="10">
    <source>
        <dbReference type="Pfam" id="PF12161"/>
    </source>
</evidence>
<dbReference type="Pfam" id="PF08463">
    <property type="entry name" value="EcoEI_R_C"/>
    <property type="match status" value="1"/>
</dbReference>
<dbReference type="PANTHER" id="PTHR42933">
    <property type="entry name" value="SLR6095 PROTEIN"/>
    <property type="match status" value="1"/>
</dbReference>
<accession>A0A438AUB3</accession>
<proteinExistence type="inferred from homology"/>
<dbReference type="Pfam" id="PF02384">
    <property type="entry name" value="N6_Mtase"/>
    <property type="match status" value="1"/>
</dbReference>
<dbReference type="OrthoDB" id="9784823at2"/>
<dbReference type="InterPro" id="IPR013670">
    <property type="entry name" value="EcoEI_R_C_dom"/>
</dbReference>
<dbReference type="AlphaFoldDB" id="A0A438AUB3"/>
<dbReference type="Gene3D" id="1.20.1260.30">
    <property type="match status" value="1"/>
</dbReference>
<keyword evidence="4" id="KW-0808">Transferase</keyword>
<dbReference type="GO" id="GO:0009007">
    <property type="term" value="F:site-specific DNA-methyltransferase (adenine-specific) activity"/>
    <property type="evidence" value="ECO:0007669"/>
    <property type="project" value="UniProtKB-EC"/>
</dbReference>
<comment type="caution">
    <text evidence="11">The sequence shown here is derived from an EMBL/GenBank/DDBJ whole genome shotgun (WGS) entry which is preliminary data.</text>
</comment>
<dbReference type="EMBL" id="RKLN01000004">
    <property type="protein sequence ID" value="RVW02284.1"/>
    <property type="molecule type" value="Genomic_DNA"/>
</dbReference>
<evidence type="ECO:0000256" key="5">
    <source>
        <dbReference type="ARBA" id="ARBA00022691"/>
    </source>
</evidence>
<dbReference type="InterPro" id="IPR022749">
    <property type="entry name" value="D12N6_MeTrfase_N"/>
</dbReference>
<feature type="domain" description="DNA methylase adenine-specific" evidence="8">
    <location>
        <begin position="148"/>
        <end position="198"/>
    </location>
</feature>
<dbReference type="GO" id="GO:0003677">
    <property type="term" value="F:DNA binding"/>
    <property type="evidence" value="ECO:0007669"/>
    <property type="project" value="InterPro"/>
</dbReference>
<dbReference type="Gene3D" id="3.40.50.150">
    <property type="entry name" value="Vaccinia Virus protein VP39"/>
    <property type="match status" value="1"/>
</dbReference>
<evidence type="ECO:0000256" key="6">
    <source>
        <dbReference type="ARBA" id="ARBA00022747"/>
    </source>
</evidence>
<keyword evidence="5" id="KW-0949">S-adenosyl-L-methionine</keyword>
<name>A0A438AUB3_9NOCA</name>
<keyword evidence="3" id="KW-0489">Methyltransferase</keyword>
<feature type="domain" description="EcoEI R protein C-terminal" evidence="9">
    <location>
        <begin position="318"/>
        <end position="461"/>
    </location>
</feature>
<dbReference type="InterPro" id="IPR051537">
    <property type="entry name" value="DNA_Adenine_Mtase"/>
</dbReference>
<evidence type="ECO:0000313" key="12">
    <source>
        <dbReference type="Proteomes" id="UP000284333"/>
    </source>
</evidence>
<dbReference type="GO" id="GO:0008170">
    <property type="term" value="F:N-methyltransferase activity"/>
    <property type="evidence" value="ECO:0007669"/>
    <property type="project" value="InterPro"/>
</dbReference>